<accession>L1IBM1</accession>
<sequence length="679" mass="77334">MEQKSKSKKKKDGVKEGSDGDEEDEEEEEEVVMEEEKLANFQFDDDDALNELAPKGWDVSDMVKEEDDLQEETQTEASKKQEEEEKERLAFQRRMEKEREYFDDAPVQSAETSSFQELHLSRPLLKAVSSLGFIKPTVIQSMVIPVALQGKDVCASSRTGSGKTAAFALPILERLLYRPRRVAATRVLVLTPTRELAVQAHAMMEKLAAFTDIRCYIVIGGVKNQLQETELRKKPDVVVATPGRMIDHLRNAPGIGFEALEILVLDEADRLLEMGFTEEVQELVKMCPQQRQTMLFSATMTHDVDKLAAFSLRRPVRVTADGSIRTDETQGTLNKVAVPSSLLQEFVRIRKEHEKDREAILLCLCTRTFHKRTIVFCREKRRAHRLRIIFGLLGLRVEELHGNLTQAQRLEALENFKEEKSDFLLATDLAGRGLDIKGVDVVVNLEVPRNLAEYVHRVGRTARAGRKGRAVTLADDSQRTKSMLKEVVRSAPDVVKRRVVPPDAIAAMRSRIEELEADVAAVMEEEAVERQMRIADMEGEKARNLVEHEEDILARPKKTWFQSREEKLQARESNPSSGRSQDRRERGKRGREEQEEGEDGDPPQISKKKVIGNSKADKYAGMNRRKRRRLQMQEDDELEKAGAKFFGKEEGPREKNKALSQRAAKSAYRHGRLDPKKMR</sequence>
<dbReference type="InterPro" id="IPR000629">
    <property type="entry name" value="RNA-helicase_DEAD-box_CS"/>
</dbReference>
<dbReference type="InterPro" id="IPR027417">
    <property type="entry name" value="P-loop_NTPase"/>
</dbReference>
<dbReference type="OrthoDB" id="10259843at2759"/>
<protein>
    <recommendedName>
        <fullName evidence="15">RNA helicase</fullName>
    </recommendedName>
</protein>
<comment type="subcellular location">
    <subcellularLocation>
        <location evidence="1">Plastid</location>
        <location evidence="1">Chloroplast</location>
    </subcellularLocation>
</comment>
<dbReference type="CDD" id="cd18787">
    <property type="entry name" value="SF2_C_DEAD"/>
    <property type="match status" value="1"/>
</dbReference>
<dbReference type="SMART" id="SM00490">
    <property type="entry name" value="HELICc"/>
    <property type="match status" value="1"/>
</dbReference>
<dbReference type="EnsemblProtists" id="EKX33294">
    <property type="protein sequence ID" value="EKX33294"/>
    <property type="gene ID" value="GUITHDRAFT_81602"/>
</dbReference>
<evidence type="ECO:0000256" key="1">
    <source>
        <dbReference type="ARBA" id="ARBA00004229"/>
    </source>
</evidence>
<evidence type="ECO:0000313" key="12">
    <source>
        <dbReference type="EMBL" id="EKX33294.1"/>
    </source>
</evidence>
<dbReference type="AlphaFoldDB" id="L1IBM1"/>
<evidence type="ECO:0000313" key="14">
    <source>
        <dbReference type="Proteomes" id="UP000011087"/>
    </source>
</evidence>
<feature type="domain" description="Helicase C-terminal" evidence="10">
    <location>
        <begin position="341"/>
        <end position="516"/>
    </location>
</feature>
<dbReference type="GeneID" id="17290026"/>
<dbReference type="PaxDb" id="55529-EKX33294"/>
<dbReference type="GO" id="GO:0003724">
    <property type="term" value="F:RNA helicase activity"/>
    <property type="evidence" value="ECO:0007669"/>
    <property type="project" value="InterPro"/>
</dbReference>
<dbReference type="PROSITE" id="PS51195">
    <property type="entry name" value="Q_MOTIF"/>
    <property type="match status" value="1"/>
</dbReference>
<dbReference type="eggNOG" id="KOG0338">
    <property type="taxonomic scope" value="Eukaryota"/>
</dbReference>
<reference evidence="12 14" key="1">
    <citation type="journal article" date="2012" name="Nature">
        <title>Algal genomes reveal evolutionary mosaicism and the fate of nucleomorphs.</title>
        <authorList>
            <consortium name="DOE Joint Genome Institute"/>
            <person name="Curtis B.A."/>
            <person name="Tanifuji G."/>
            <person name="Burki F."/>
            <person name="Gruber A."/>
            <person name="Irimia M."/>
            <person name="Maruyama S."/>
            <person name="Arias M.C."/>
            <person name="Ball S.G."/>
            <person name="Gile G.H."/>
            <person name="Hirakawa Y."/>
            <person name="Hopkins J.F."/>
            <person name="Kuo A."/>
            <person name="Rensing S.A."/>
            <person name="Schmutz J."/>
            <person name="Symeonidi A."/>
            <person name="Elias M."/>
            <person name="Eveleigh R.J."/>
            <person name="Herman E.K."/>
            <person name="Klute M.J."/>
            <person name="Nakayama T."/>
            <person name="Obornik M."/>
            <person name="Reyes-Prieto A."/>
            <person name="Armbrust E.V."/>
            <person name="Aves S.J."/>
            <person name="Beiko R.G."/>
            <person name="Coutinho P."/>
            <person name="Dacks J.B."/>
            <person name="Durnford D.G."/>
            <person name="Fast N.M."/>
            <person name="Green B.R."/>
            <person name="Grisdale C.J."/>
            <person name="Hempel F."/>
            <person name="Henrissat B."/>
            <person name="Hoppner M.P."/>
            <person name="Ishida K."/>
            <person name="Kim E."/>
            <person name="Koreny L."/>
            <person name="Kroth P.G."/>
            <person name="Liu Y."/>
            <person name="Malik S.B."/>
            <person name="Maier U.G."/>
            <person name="McRose D."/>
            <person name="Mock T."/>
            <person name="Neilson J.A."/>
            <person name="Onodera N.T."/>
            <person name="Poole A.M."/>
            <person name="Pritham E.J."/>
            <person name="Richards T.A."/>
            <person name="Rocap G."/>
            <person name="Roy S.W."/>
            <person name="Sarai C."/>
            <person name="Schaack S."/>
            <person name="Shirato S."/>
            <person name="Slamovits C.H."/>
            <person name="Spencer D.F."/>
            <person name="Suzuki S."/>
            <person name="Worden A.Z."/>
            <person name="Zauner S."/>
            <person name="Barry K."/>
            <person name="Bell C."/>
            <person name="Bharti A.K."/>
            <person name="Crow J.A."/>
            <person name="Grimwood J."/>
            <person name="Kramer R."/>
            <person name="Lindquist E."/>
            <person name="Lucas S."/>
            <person name="Salamov A."/>
            <person name="McFadden G.I."/>
            <person name="Lane C.E."/>
            <person name="Keeling P.J."/>
            <person name="Gray M.W."/>
            <person name="Grigoriev I.V."/>
            <person name="Archibald J.M."/>
        </authorList>
    </citation>
    <scope>NUCLEOTIDE SEQUENCE</scope>
    <source>
        <strain evidence="12 14">CCMP2712</strain>
    </source>
</reference>
<dbReference type="Proteomes" id="UP000011087">
    <property type="component" value="Unassembled WGS sequence"/>
</dbReference>
<dbReference type="PROSITE" id="PS51194">
    <property type="entry name" value="HELICASE_CTER"/>
    <property type="match status" value="1"/>
</dbReference>
<feature type="compositionally biased region" description="Acidic residues" evidence="8">
    <location>
        <begin position="19"/>
        <end position="33"/>
    </location>
</feature>
<dbReference type="PANTHER" id="PTHR47959:SF14">
    <property type="entry name" value="DEAD-BOX ATP-DEPENDENT RNA HELICASE 28"/>
    <property type="match status" value="1"/>
</dbReference>
<proteinExistence type="inferred from homology"/>
<reference evidence="13" key="3">
    <citation type="submission" date="2015-06" db="UniProtKB">
        <authorList>
            <consortium name="EnsemblProtists"/>
        </authorList>
    </citation>
    <scope>IDENTIFICATION</scope>
</reference>
<comment type="similarity">
    <text evidence="7">Belongs to the DEAD box helicase family.</text>
</comment>
<feature type="domain" description="Helicase ATP-binding" evidence="9">
    <location>
        <begin position="144"/>
        <end position="318"/>
    </location>
</feature>
<feature type="compositionally biased region" description="Acidic residues" evidence="8">
    <location>
        <begin position="64"/>
        <end position="74"/>
    </location>
</feature>
<evidence type="ECO:0000256" key="5">
    <source>
        <dbReference type="ARBA" id="ARBA00022840"/>
    </source>
</evidence>
<dbReference type="Pfam" id="PF00270">
    <property type="entry name" value="DEAD"/>
    <property type="match status" value="1"/>
</dbReference>
<dbReference type="GO" id="GO:0003676">
    <property type="term" value="F:nucleic acid binding"/>
    <property type="evidence" value="ECO:0007669"/>
    <property type="project" value="InterPro"/>
</dbReference>
<evidence type="ECO:0000256" key="2">
    <source>
        <dbReference type="ARBA" id="ARBA00022741"/>
    </source>
</evidence>
<feature type="compositionally biased region" description="Basic and acidic residues" evidence="8">
    <location>
        <begin position="77"/>
        <end position="88"/>
    </location>
</feature>
<organism evidence="12">
    <name type="scientific">Guillardia theta (strain CCMP2712)</name>
    <name type="common">Cryptophyte</name>
    <dbReference type="NCBI Taxonomy" id="905079"/>
    <lineage>
        <taxon>Eukaryota</taxon>
        <taxon>Cryptophyceae</taxon>
        <taxon>Pyrenomonadales</taxon>
        <taxon>Geminigeraceae</taxon>
        <taxon>Guillardia</taxon>
    </lineage>
</organism>
<feature type="compositionally biased region" description="Basic residues" evidence="8">
    <location>
        <begin position="1"/>
        <end position="12"/>
    </location>
</feature>
<dbReference type="GO" id="GO:0009507">
    <property type="term" value="C:chloroplast"/>
    <property type="evidence" value="ECO:0007669"/>
    <property type="project" value="UniProtKB-SubCell"/>
</dbReference>
<evidence type="ECO:0000256" key="6">
    <source>
        <dbReference type="PROSITE-ProRule" id="PRU00552"/>
    </source>
</evidence>
<dbReference type="Pfam" id="PF00271">
    <property type="entry name" value="Helicase_C"/>
    <property type="match status" value="1"/>
</dbReference>
<dbReference type="SMART" id="SM00487">
    <property type="entry name" value="DEXDc"/>
    <property type="match status" value="1"/>
</dbReference>
<gene>
    <name evidence="12" type="ORF">GUITHDRAFT_81602</name>
</gene>
<keyword evidence="4 7" id="KW-0347">Helicase</keyword>
<evidence type="ECO:0000256" key="8">
    <source>
        <dbReference type="SAM" id="MobiDB-lite"/>
    </source>
</evidence>
<dbReference type="InterPro" id="IPR014014">
    <property type="entry name" value="RNA_helicase_DEAD_Q_motif"/>
</dbReference>
<dbReference type="PANTHER" id="PTHR47959">
    <property type="entry name" value="ATP-DEPENDENT RNA HELICASE RHLE-RELATED"/>
    <property type="match status" value="1"/>
</dbReference>
<dbReference type="STRING" id="905079.L1IBM1"/>
<dbReference type="InterPro" id="IPR050079">
    <property type="entry name" value="DEAD_box_RNA_helicase"/>
</dbReference>
<dbReference type="HOGENOM" id="CLU_003041_3_3_1"/>
<dbReference type="RefSeq" id="XP_005820274.1">
    <property type="nucleotide sequence ID" value="XM_005820217.1"/>
</dbReference>
<dbReference type="PROSITE" id="PS00039">
    <property type="entry name" value="DEAD_ATP_HELICASE"/>
    <property type="match status" value="1"/>
</dbReference>
<keyword evidence="2 7" id="KW-0547">Nucleotide-binding</keyword>
<evidence type="ECO:0000256" key="4">
    <source>
        <dbReference type="ARBA" id="ARBA00022806"/>
    </source>
</evidence>
<dbReference type="SUPFAM" id="SSF52540">
    <property type="entry name" value="P-loop containing nucleoside triphosphate hydrolases"/>
    <property type="match status" value="2"/>
</dbReference>
<dbReference type="EMBL" id="JH993147">
    <property type="protein sequence ID" value="EKX33294.1"/>
    <property type="molecule type" value="Genomic_DNA"/>
</dbReference>
<evidence type="ECO:0000259" key="9">
    <source>
        <dbReference type="PROSITE" id="PS51192"/>
    </source>
</evidence>
<evidence type="ECO:0000256" key="7">
    <source>
        <dbReference type="RuleBase" id="RU000492"/>
    </source>
</evidence>
<dbReference type="PROSITE" id="PS51192">
    <property type="entry name" value="HELICASE_ATP_BIND_1"/>
    <property type="match status" value="1"/>
</dbReference>
<dbReference type="Gene3D" id="3.40.50.300">
    <property type="entry name" value="P-loop containing nucleotide triphosphate hydrolases"/>
    <property type="match status" value="2"/>
</dbReference>
<feature type="region of interest" description="Disordered" evidence="8">
    <location>
        <begin position="1"/>
        <end position="88"/>
    </location>
</feature>
<name>L1IBM1_GUITC</name>
<feature type="short sequence motif" description="Q motif" evidence="6">
    <location>
        <begin position="113"/>
        <end position="141"/>
    </location>
</feature>
<dbReference type="GO" id="GO:0016787">
    <property type="term" value="F:hydrolase activity"/>
    <property type="evidence" value="ECO:0007669"/>
    <property type="project" value="UniProtKB-KW"/>
</dbReference>
<feature type="region of interest" description="Disordered" evidence="8">
    <location>
        <begin position="563"/>
        <end position="679"/>
    </location>
</feature>
<evidence type="ECO:0008006" key="15">
    <source>
        <dbReference type="Google" id="ProtNLM"/>
    </source>
</evidence>
<dbReference type="GO" id="GO:0005524">
    <property type="term" value="F:ATP binding"/>
    <property type="evidence" value="ECO:0007669"/>
    <property type="project" value="UniProtKB-KW"/>
</dbReference>
<dbReference type="KEGG" id="gtt:GUITHDRAFT_81602"/>
<dbReference type="InterPro" id="IPR011545">
    <property type="entry name" value="DEAD/DEAH_box_helicase_dom"/>
</dbReference>
<keyword evidence="14" id="KW-1185">Reference proteome</keyword>
<evidence type="ECO:0000259" key="10">
    <source>
        <dbReference type="PROSITE" id="PS51194"/>
    </source>
</evidence>
<keyword evidence="3 7" id="KW-0378">Hydrolase</keyword>
<reference evidence="14" key="2">
    <citation type="submission" date="2012-11" db="EMBL/GenBank/DDBJ databases">
        <authorList>
            <person name="Kuo A."/>
            <person name="Curtis B.A."/>
            <person name="Tanifuji G."/>
            <person name="Burki F."/>
            <person name="Gruber A."/>
            <person name="Irimia M."/>
            <person name="Maruyama S."/>
            <person name="Arias M.C."/>
            <person name="Ball S.G."/>
            <person name="Gile G.H."/>
            <person name="Hirakawa Y."/>
            <person name="Hopkins J.F."/>
            <person name="Rensing S.A."/>
            <person name="Schmutz J."/>
            <person name="Symeonidi A."/>
            <person name="Elias M."/>
            <person name="Eveleigh R.J."/>
            <person name="Herman E.K."/>
            <person name="Klute M.J."/>
            <person name="Nakayama T."/>
            <person name="Obornik M."/>
            <person name="Reyes-Prieto A."/>
            <person name="Armbrust E.V."/>
            <person name="Aves S.J."/>
            <person name="Beiko R.G."/>
            <person name="Coutinho P."/>
            <person name="Dacks J.B."/>
            <person name="Durnford D.G."/>
            <person name="Fast N.M."/>
            <person name="Green B.R."/>
            <person name="Grisdale C."/>
            <person name="Hempe F."/>
            <person name="Henrissat B."/>
            <person name="Hoppner M.P."/>
            <person name="Ishida K.-I."/>
            <person name="Kim E."/>
            <person name="Koreny L."/>
            <person name="Kroth P.G."/>
            <person name="Liu Y."/>
            <person name="Malik S.-B."/>
            <person name="Maier U.G."/>
            <person name="McRose D."/>
            <person name="Mock T."/>
            <person name="Neilson J.A."/>
            <person name="Onodera N.T."/>
            <person name="Poole A.M."/>
            <person name="Pritham E.J."/>
            <person name="Richards T.A."/>
            <person name="Rocap G."/>
            <person name="Roy S.W."/>
            <person name="Sarai C."/>
            <person name="Schaack S."/>
            <person name="Shirato S."/>
            <person name="Slamovits C.H."/>
            <person name="Spencer D.F."/>
            <person name="Suzuki S."/>
            <person name="Worden A.Z."/>
            <person name="Zauner S."/>
            <person name="Barry K."/>
            <person name="Bell C."/>
            <person name="Bharti A.K."/>
            <person name="Crow J.A."/>
            <person name="Grimwood J."/>
            <person name="Kramer R."/>
            <person name="Lindquist E."/>
            <person name="Lucas S."/>
            <person name="Salamov A."/>
            <person name="McFadden G.I."/>
            <person name="Lane C.E."/>
            <person name="Keeling P.J."/>
            <person name="Gray M.W."/>
            <person name="Grigoriev I.V."/>
            <person name="Archibald J.M."/>
        </authorList>
    </citation>
    <scope>NUCLEOTIDE SEQUENCE</scope>
    <source>
        <strain evidence="14">CCMP2712</strain>
    </source>
</reference>
<feature type="domain" description="DEAD-box RNA helicase Q" evidence="11">
    <location>
        <begin position="113"/>
        <end position="141"/>
    </location>
</feature>
<feature type="compositionally biased region" description="Basic and acidic residues" evidence="8">
    <location>
        <begin position="639"/>
        <end position="657"/>
    </location>
</feature>
<keyword evidence="5 7" id="KW-0067">ATP-binding</keyword>
<dbReference type="GO" id="GO:0005829">
    <property type="term" value="C:cytosol"/>
    <property type="evidence" value="ECO:0007669"/>
    <property type="project" value="TreeGrafter"/>
</dbReference>
<dbReference type="InterPro" id="IPR001650">
    <property type="entry name" value="Helicase_C-like"/>
</dbReference>
<evidence type="ECO:0000256" key="3">
    <source>
        <dbReference type="ARBA" id="ARBA00022801"/>
    </source>
</evidence>
<dbReference type="CDD" id="cd17947">
    <property type="entry name" value="DEADc_DDX27"/>
    <property type="match status" value="1"/>
</dbReference>
<dbReference type="InterPro" id="IPR014001">
    <property type="entry name" value="Helicase_ATP-bd"/>
</dbReference>
<evidence type="ECO:0000313" key="13">
    <source>
        <dbReference type="EnsemblProtists" id="EKX33294"/>
    </source>
</evidence>
<evidence type="ECO:0000259" key="11">
    <source>
        <dbReference type="PROSITE" id="PS51195"/>
    </source>
</evidence>
<dbReference type="OMA" id="MIDPPKQ"/>